<protein>
    <submittedName>
        <fullName evidence="3">Uncharacterized protein</fullName>
    </submittedName>
</protein>
<name>A0A3Q0KUA0_SCHMA</name>
<accession>A0A3Q0KUA0</accession>
<keyword evidence="1" id="KW-0812">Transmembrane</keyword>
<dbReference type="InParanoid" id="A0A3Q0KUA0"/>
<feature type="transmembrane region" description="Helical" evidence="1">
    <location>
        <begin position="6"/>
        <end position="24"/>
    </location>
</feature>
<evidence type="ECO:0000313" key="2">
    <source>
        <dbReference type="Proteomes" id="UP000008854"/>
    </source>
</evidence>
<proteinExistence type="predicted"/>
<reference evidence="2" key="1">
    <citation type="journal article" date="2012" name="PLoS Negl. Trop. Dis.">
        <title>A systematically improved high quality genome and transcriptome of the human blood fluke Schistosoma mansoni.</title>
        <authorList>
            <person name="Protasio A.V."/>
            <person name="Tsai I.J."/>
            <person name="Babbage A."/>
            <person name="Nichol S."/>
            <person name="Hunt M."/>
            <person name="Aslett M.A."/>
            <person name="De Silva N."/>
            <person name="Velarde G.S."/>
            <person name="Anderson T.J."/>
            <person name="Clark R.C."/>
            <person name="Davidson C."/>
            <person name="Dillon G.P."/>
            <person name="Holroyd N.E."/>
            <person name="LoVerde P.T."/>
            <person name="Lloyd C."/>
            <person name="McQuillan J."/>
            <person name="Oliveira G."/>
            <person name="Otto T.D."/>
            <person name="Parker-Manuel S.J."/>
            <person name="Quail M.A."/>
            <person name="Wilson R.A."/>
            <person name="Zerlotini A."/>
            <person name="Dunne D.W."/>
            <person name="Berriman M."/>
        </authorList>
    </citation>
    <scope>NUCLEOTIDE SEQUENCE [LARGE SCALE GENOMIC DNA]</scope>
    <source>
        <strain evidence="2">Puerto Rican</strain>
    </source>
</reference>
<evidence type="ECO:0000256" key="1">
    <source>
        <dbReference type="SAM" id="Phobius"/>
    </source>
</evidence>
<evidence type="ECO:0000313" key="3">
    <source>
        <dbReference type="WBParaSite" id="Smp_192780.1"/>
    </source>
</evidence>
<keyword evidence="1" id="KW-0472">Membrane</keyword>
<organism evidence="2 3">
    <name type="scientific">Schistosoma mansoni</name>
    <name type="common">Blood fluke</name>
    <dbReference type="NCBI Taxonomy" id="6183"/>
    <lineage>
        <taxon>Eukaryota</taxon>
        <taxon>Metazoa</taxon>
        <taxon>Spiralia</taxon>
        <taxon>Lophotrochozoa</taxon>
        <taxon>Platyhelminthes</taxon>
        <taxon>Trematoda</taxon>
        <taxon>Digenea</taxon>
        <taxon>Strigeidida</taxon>
        <taxon>Schistosomatoidea</taxon>
        <taxon>Schistosomatidae</taxon>
        <taxon>Schistosoma</taxon>
    </lineage>
</organism>
<dbReference type="Proteomes" id="UP000008854">
    <property type="component" value="Unassembled WGS sequence"/>
</dbReference>
<reference evidence="3" key="2">
    <citation type="submission" date="2018-12" db="UniProtKB">
        <authorList>
            <consortium name="WormBaseParasite"/>
        </authorList>
    </citation>
    <scope>IDENTIFICATION</scope>
    <source>
        <strain evidence="3">Puerto Rican</strain>
    </source>
</reference>
<keyword evidence="1" id="KW-1133">Transmembrane helix</keyword>
<dbReference type="WBParaSite" id="Smp_192780.1">
    <property type="protein sequence ID" value="Smp_192780.1"/>
    <property type="gene ID" value="Smp_192780"/>
</dbReference>
<keyword evidence="2" id="KW-1185">Reference proteome</keyword>
<dbReference type="AlphaFoldDB" id="A0A3Q0KUA0"/>
<sequence>MQIHSMTMFTFIILCVFITKNLFINGQLAEYYMNDEIPEVNKYDNIYPRFIHHHHRSQYKRGGMYGGLLGK</sequence>